<organism evidence="1 2">
    <name type="scientific">Haoranjiania flava</name>
    <dbReference type="NCBI Taxonomy" id="1856322"/>
    <lineage>
        <taxon>Bacteria</taxon>
        <taxon>Pseudomonadati</taxon>
        <taxon>Bacteroidota</taxon>
        <taxon>Chitinophagia</taxon>
        <taxon>Chitinophagales</taxon>
        <taxon>Chitinophagaceae</taxon>
        <taxon>Haoranjiania</taxon>
    </lineage>
</organism>
<gene>
    <name evidence="1" type="ORF">OD355_03345</name>
</gene>
<sequence>MALYFTSCGDNDVPSTDEVVTDTLPPKAKGPVDFVGEYFNPSITETTPEGLRIKLEIRKDSVEGRYLLNFITVMSGGKDSCSLTTKAVTRNDTLFTYITTGIDTAQMYIAMLPQKQRRTLDVFSTRFRDKDVLAKFCIGKASIIGSYEMTDTPSAAFDSTKQQMGFLKGFIGKKASDVQLFKFAVIRNRLETLLGKTEMANLQENWIVEEPFEVKEGNIYNVSACKTRRCNIYKTNIFFDIPNDNITVIISKRGDNTIITEKPSLQLPPSVMHEIERESKEK</sequence>
<reference evidence="1" key="1">
    <citation type="submission" date="2022-10" db="EMBL/GenBank/DDBJ databases">
        <authorList>
            <person name="Kim H.S."/>
            <person name="Kim J.-S."/>
            <person name="Suh M.K."/>
            <person name="Eom M.K."/>
            <person name="Lee J.-S."/>
        </authorList>
    </citation>
    <scope>NUCLEOTIDE SEQUENCE</scope>
    <source>
        <strain evidence="1">LIP-5</strain>
    </source>
</reference>
<protein>
    <submittedName>
        <fullName evidence="1">Uncharacterized protein</fullName>
    </submittedName>
</protein>
<name>A0AAE3IM34_9BACT</name>
<dbReference type="RefSeq" id="WP_263037034.1">
    <property type="nucleotide sequence ID" value="NZ_JAOTPL010000003.1"/>
</dbReference>
<proteinExistence type="predicted"/>
<dbReference type="Proteomes" id="UP001209317">
    <property type="component" value="Unassembled WGS sequence"/>
</dbReference>
<keyword evidence="2" id="KW-1185">Reference proteome</keyword>
<dbReference type="EMBL" id="JAOTPL010000003">
    <property type="protein sequence ID" value="MCU7693546.1"/>
    <property type="molecule type" value="Genomic_DNA"/>
</dbReference>
<evidence type="ECO:0000313" key="1">
    <source>
        <dbReference type="EMBL" id="MCU7693546.1"/>
    </source>
</evidence>
<accession>A0AAE3IM34</accession>
<dbReference type="AlphaFoldDB" id="A0AAE3IM34"/>
<comment type="caution">
    <text evidence="1">The sequence shown here is derived from an EMBL/GenBank/DDBJ whole genome shotgun (WGS) entry which is preliminary data.</text>
</comment>
<evidence type="ECO:0000313" key="2">
    <source>
        <dbReference type="Proteomes" id="UP001209317"/>
    </source>
</evidence>